<comment type="similarity">
    <text evidence="2">Belongs to the alkB family.</text>
</comment>
<dbReference type="OrthoDB" id="6614653at2759"/>
<name>A0A811MNC4_9POAL</name>
<evidence type="ECO:0000256" key="1">
    <source>
        <dbReference type="ARBA" id="ARBA00001954"/>
    </source>
</evidence>
<dbReference type="GO" id="GO:0005737">
    <property type="term" value="C:cytoplasm"/>
    <property type="evidence" value="ECO:0007669"/>
    <property type="project" value="TreeGrafter"/>
</dbReference>
<dbReference type="AlphaFoldDB" id="A0A811MNC4"/>
<dbReference type="InterPro" id="IPR037151">
    <property type="entry name" value="AlkB-like_sf"/>
</dbReference>
<evidence type="ECO:0000256" key="3">
    <source>
        <dbReference type="SAM" id="MobiDB-lite"/>
    </source>
</evidence>
<comment type="caution">
    <text evidence="4">The sequence shown here is derived from an EMBL/GenBank/DDBJ whole genome shotgun (WGS) entry which is preliminary data.</text>
</comment>
<dbReference type="Proteomes" id="UP000604825">
    <property type="component" value="Unassembled WGS sequence"/>
</dbReference>
<dbReference type="EMBL" id="CAJGYO010000001">
    <property type="protein sequence ID" value="CAD6207296.1"/>
    <property type="molecule type" value="Genomic_DNA"/>
</dbReference>
<keyword evidence="5" id="KW-1185">Reference proteome</keyword>
<organism evidence="4 5">
    <name type="scientific">Miscanthus lutarioriparius</name>
    <dbReference type="NCBI Taxonomy" id="422564"/>
    <lineage>
        <taxon>Eukaryota</taxon>
        <taxon>Viridiplantae</taxon>
        <taxon>Streptophyta</taxon>
        <taxon>Embryophyta</taxon>
        <taxon>Tracheophyta</taxon>
        <taxon>Spermatophyta</taxon>
        <taxon>Magnoliopsida</taxon>
        <taxon>Liliopsida</taxon>
        <taxon>Poales</taxon>
        <taxon>Poaceae</taxon>
        <taxon>PACMAD clade</taxon>
        <taxon>Panicoideae</taxon>
        <taxon>Andropogonodae</taxon>
        <taxon>Andropogoneae</taxon>
        <taxon>Saccharinae</taxon>
        <taxon>Miscanthus</taxon>
    </lineage>
</organism>
<feature type="compositionally biased region" description="Polar residues" evidence="3">
    <location>
        <begin position="26"/>
        <end position="44"/>
    </location>
</feature>
<reference evidence="4" key="1">
    <citation type="submission" date="2020-10" db="EMBL/GenBank/DDBJ databases">
        <authorList>
            <person name="Han B."/>
            <person name="Lu T."/>
            <person name="Zhao Q."/>
            <person name="Huang X."/>
            <person name="Zhao Y."/>
        </authorList>
    </citation>
    <scope>NUCLEOTIDE SEQUENCE</scope>
</reference>
<dbReference type="GO" id="GO:0035513">
    <property type="term" value="P:oxidative RNA demethylation"/>
    <property type="evidence" value="ECO:0007669"/>
    <property type="project" value="TreeGrafter"/>
</dbReference>
<sequence>MACRGEKKPANSTPPRKGGSPHGSVYGSSSAPRKQAACTFSPSVRSKDSLQKLVTPVHPQKPVDSISSQCSTGSDSGAAPLDICMSANKCTVKLKPSILETTREKRRDRECSKDVAPLQLRPEMVLLKRFIKPDDQVKIVKFCRQLGVGPGGFYRPGYRNGAMLRLWMMCLGKNWDPNSYSYGDRRPFDGWHPSFQ</sequence>
<dbReference type="Gene3D" id="2.60.120.590">
    <property type="entry name" value="Alpha-ketoglutarate-dependent dioxygenase AlkB-like"/>
    <property type="match status" value="1"/>
</dbReference>
<protein>
    <submittedName>
        <fullName evidence="4">Uncharacterized protein</fullName>
    </submittedName>
</protein>
<accession>A0A811MNC4</accession>
<feature type="region of interest" description="Disordered" evidence="3">
    <location>
        <begin position="1"/>
        <end position="49"/>
    </location>
</feature>
<dbReference type="GO" id="GO:0035516">
    <property type="term" value="F:broad specificity oxidative DNA demethylase activity"/>
    <property type="evidence" value="ECO:0007669"/>
    <property type="project" value="TreeGrafter"/>
</dbReference>
<dbReference type="GO" id="GO:0008198">
    <property type="term" value="F:ferrous iron binding"/>
    <property type="evidence" value="ECO:0007669"/>
    <property type="project" value="TreeGrafter"/>
</dbReference>
<dbReference type="InterPro" id="IPR004574">
    <property type="entry name" value="Alkb"/>
</dbReference>
<dbReference type="GO" id="GO:0035515">
    <property type="term" value="F:oxidative RNA demethylase activity"/>
    <property type="evidence" value="ECO:0007669"/>
    <property type="project" value="TreeGrafter"/>
</dbReference>
<comment type="cofactor">
    <cofactor evidence="1">
        <name>Fe(2+)</name>
        <dbReference type="ChEBI" id="CHEBI:29033"/>
    </cofactor>
</comment>
<evidence type="ECO:0000313" key="5">
    <source>
        <dbReference type="Proteomes" id="UP000604825"/>
    </source>
</evidence>
<evidence type="ECO:0000313" key="4">
    <source>
        <dbReference type="EMBL" id="CAD6207296.1"/>
    </source>
</evidence>
<dbReference type="PANTHER" id="PTHR16557:SF2">
    <property type="entry name" value="NUCLEIC ACID DIOXYGENASE ALKBH1"/>
    <property type="match status" value="1"/>
</dbReference>
<proteinExistence type="inferred from homology"/>
<gene>
    <name evidence="4" type="ORF">NCGR_LOCUS4875</name>
</gene>
<dbReference type="PANTHER" id="PTHR16557">
    <property type="entry name" value="ALKYLATED DNA REPAIR PROTEIN ALKB-RELATED"/>
    <property type="match status" value="1"/>
</dbReference>
<evidence type="ECO:0000256" key="2">
    <source>
        <dbReference type="ARBA" id="ARBA00007879"/>
    </source>
</evidence>